<dbReference type="InterPro" id="IPR033412">
    <property type="entry name" value="PFOR_II"/>
</dbReference>
<reference evidence="9 10" key="1">
    <citation type="submission" date="2016-10" db="EMBL/GenBank/DDBJ databases">
        <authorList>
            <person name="de Groot N.N."/>
        </authorList>
    </citation>
    <scope>NUCLEOTIDE SEQUENCE [LARGE SCALE GENOMIC DNA]</scope>
    <source>
        <strain evidence="9 10">DSM 19548</strain>
    </source>
</reference>
<dbReference type="SUPFAM" id="SSF52518">
    <property type="entry name" value="Thiamin diphosphate-binding fold (THDP-binding)"/>
    <property type="match status" value="2"/>
</dbReference>
<proteinExistence type="predicted"/>
<dbReference type="GO" id="GO:0046872">
    <property type="term" value="F:metal ion binding"/>
    <property type="evidence" value="ECO:0007669"/>
    <property type="project" value="UniProtKB-KW"/>
</dbReference>
<dbReference type="Gene3D" id="3.30.70.20">
    <property type="match status" value="1"/>
</dbReference>
<dbReference type="InterPro" id="IPR002869">
    <property type="entry name" value="Pyrv_flavodox_OxRed_cen"/>
</dbReference>
<dbReference type="SUPFAM" id="SSF52922">
    <property type="entry name" value="TK C-terminal domain-like"/>
    <property type="match status" value="1"/>
</dbReference>
<name>A0A1I1KKZ3_9RHOB</name>
<dbReference type="RefSeq" id="WP_093360945.1">
    <property type="nucleotide sequence ID" value="NZ_FOLG01000006.1"/>
</dbReference>
<keyword evidence="10" id="KW-1185">Reference proteome</keyword>
<dbReference type="InterPro" id="IPR017896">
    <property type="entry name" value="4Fe4S_Fe-S-bd"/>
</dbReference>
<dbReference type="InterPro" id="IPR002880">
    <property type="entry name" value="Pyrv_Fd/Flavodoxin_OxRdtase_N"/>
</dbReference>
<dbReference type="STRING" id="441112.SAMN04488094_106139"/>
<dbReference type="InterPro" id="IPR017900">
    <property type="entry name" value="4Fe4S_Fe_S_CS"/>
</dbReference>
<keyword evidence="9" id="KW-0670">Pyruvate</keyword>
<keyword evidence="4" id="KW-0249">Electron transport</keyword>
<dbReference type="EMBL" id="FOLG01000006">
    <property type="protein sequence ID" value="SFC58090.1"/>
    <property type="molecule type" value="Genomic_DNA"/>
</dbReference>
<dbReference type="PANTHER" id="PTHR32154:SF0">
    <property type="entry name" value="PYRUVATE-FLAVODOXIN OXIDOREDUCTASE-RELATED"/>
    <property type="match status" value="1"/>
</dbReference>
<accession>A0A1I1KKZ3</accession>
<keyword evidence="1" id="KW-0813">Transport</keyword>
<evidence type="ECO:0000256" key="4">
    <source>
        <dbReference type="ARBA" id="ARBA00022982"/>
    </source>
</evidence>
<dbReference type="InterPro" id="IPR050722">
    <property type="entry name" value="Pyruvate:ferred/Flavod_OxRd"/>
</dbReference>
<keyword evidence="3" id="KW-0479">Metal-binding</keyword>
<dbReference type="Gene3D" id="3.40.50.920">
    <property type="match status" value="1"/>
</dbReference>
<dbReference type="InterPro" id="IPR019752">
    <property type="entry name" value="Pyrv/ketoisovalerate_OxRed_cat"/>
</dbReference>
<evidence type="ECO:0000256" key="3">
    <source>
        <dbReference type="ARBA" id="ARBA00022723"/>
    </source>
</evidence>
<sequence length="1663" mass="179784">MKDTQTTTPEFPGVSTVIHGNGAIAQVMGQVCGGVIGYPITPSTEIAELYEAFRAGGGVNVWGRHPFFFEPEGEHSAQSGALGAALTGGQYVSNASSSQGILYGIESHYVTVGKKVGGFVLQVAARSVSRHSLNVMAGHDDVYALLPSGYTILFGSNPQEAADLAAISYKVSAMSMIPVANAMDGFVTSHMMSEVMMPEDDLLRAFVGNPTDRIKCPTVAQEMLYGAKGRVFQLKRYLGRHSSDLAQEDYVALVDYLDANSEAVEIDNSGDLVSETLAWLPEELHAQWRRQWVNSYEKGTRQRVPAQVDVNNPGLTGGVQNQPDFQAGSVDHRTHFVRDVPKFVREAMEEYSALTGRHYAPVKTYRCEDAETVLVGLGSVTDDAEAVAAYLRRQGKKVGVISIKLLQPFPEADVVAALAGKKAVTVLERSEDTELTGLVNRALLKAVENAGGERYAGIPALDRLPKLTTAIFGLGAHDLQPRHLVAAFENMDERNAPFVYLGSQFFSKTPSPHIAELQDRLRAAYPETELMALETKENPKLLPDGALRIRFHSVGGYGTIATGKLLTDILANALSLHSKAAPKYGSEKSGAPTNYYITLSPEEVKITNADLEDVEVVVSPDHKVFSHTNPLRGLVEGGTFILQSNLSPLEVWKELPATMRDFIQRRKINFYVLDGFVIAKKHAPRPELETRMMGIAFIGAVCGNVERITAGADQEAVLEKIRSQIAKKFGGKGAAVVDGNMAVIRDGLEATVAVDYTAPEFQEIAATTDRVPAYSPAISASMCRVNWDASPTGLFDHEYYEELMATPFREGTVGEAPVLPGTGMFMPSGTAAMRDKGLFRREVPLLDPQLCTGCLECTMVCPDAAIPATVLDIEALLKTALNEVEMAAPQQDAVKEYIRPIGEAVRAVYRDAKDDRPFAALVAEAVDALDVESAVVRRNLSRLATAAGTLPVSRTRPFFDAMEKERAGTGGLFTVAVDPWKCSGCLECIEVCGPGALSDVAQDAPLLTKLQEEFQFLSKTPNTPARYYETAFDPSGDIKRMMLDRETYYATTGGHGACRGCGEVTAIRQVVSASHALHDRRLKGHVRELERLTADLSAKLTEVTEDPARTQRIQDAIDVLEKRLFLMEGGPTGNGPAPMVVANATGCSSVYASTFPYNPYNDPWVNSLFQDGPALSKGIFEGLTATAAVDFKALRVARLELEDAYDPAADDAFFRNFGWPDFTPEERALLPTVINISGDGAAYDIGFGALSRLMASNTPVKVMVLNSGVYSNTGGQTSTASLSGQDSDLSRFGPALAGKQEDRKELGLIAAFHPAVFVVQSATAVPGHFLKNMRAYLEHSGSPALLDVYTPCQAEHGIADAAASQRAKLAVEARVSPVFVHDPKAGATLEERFSLEGNPAMDKDWAMTTLEYVEDGQLKLMDVPLTPANFAFDETRFKKQFRPMKEGADGMPVETYIDLAPEDRLAKVPFVYATDEQKRLVRLEVGTTVVHLVEERRRNWRTLQHLAGLDVEKLDSAHHTEIESLQQRYEEAVAAREDSMDSIARGMSELAAASSAPAAVGAGGGLAAVAAPAATPAAAATAPAAGGSDLPHIHEEDVPLCTDCKTCYQEVPELFELTKMVVDGEVRQVAHTIPGALEKVKPTDELRARLAKVAANCDAEIVR</sequence>
<dbReference type="InterPro" id="IPR029061">
    <property type="entry name" value="THDP-binding"/>
</dbReference>
<dbReference type="Gene3D" id="3.40.50.970">
    <property type="match status" value="3"/>
</dbReference>
<evidence type="ECO:0000256" key="1">
    <source>
        <dbReference type="ARBA" id="ARBA00022448"/>
    </source>
</evidence>
<keyword evidence="5" id="KW-0560">Oxidoreductase</keyword>
<dbReference type="PROSITE" id="PS00198">
    <property type="entry name" value="4FE4S_FER_1"/>
    <property type="match status" value="2"/>
</dbReference>
<keyword evidence="2" id="KW-0004">4Fe-4S</keyword>
<dbReference type="Gene3D" id="3.40.920.10">
    <property type="entry name" value="Pyruvate-ferredoxin oxidoreductase, PFOR, domain III"/>
    <property type="match status" value="1"/>
</dbReference>
<dbReference type="GO" id="GO:0006979">
    <property type="term" value="P:response to oxidative stress"/>
    <property type="evidence" value="ECO:0007669"/>
    <property type="project" value="TreeGrafter"/>
</dbReference>
<evidence type="ECO:0000313" key="10">
    <source>
        <dbReference type="Proteomes" id="UP000198728"/>
    </source>
</evidence>
<dbReference type="Proteomes" id="UP000198728">
    <property type="component" value="Unassembled WGS sequence"/>
</dbReference>
<evidence type="ECO:0000256" key="7">
    <source>
        <dbReference type="ARBA" id="ARBA00023014"/>
    </source>
</evidence>
<dbReference type="PROSITE" id="PS51379">
    <property type="entry name" value="4FE4S_FER_2"/>
    <property type="match status" value="2"/>
</dbReference>
<feature type="domain" description="4Fe-4S ferredoxin-type" evidence="8">
    <location>
        <begin position="842"/>
        <end position="871"/>
    </location>
</feature>
<dbReference type="Pfam" id="PF01558">
    <property type="entry name" value="POR"/>
    <property type="match status" value="1"/>
</dbReference>
<dbReference type="Pfam" id="PF01855">
    <property type="entry name" value="POR_N"/>
    <property type="match status" value="1"/>
</dbReference>
<organism evidence="9 10">
    <name type="scientific">Tropicimonas isoalkanivorans</name>
    <dbReference type="NCBI Taxonomy" id="441112"/>
    <lineage>
        <taxon>Bacteria</taxon>
        <taxon>Pseudomonadati</taxon>
        <taxon>Pseudomonadota</taxon>
        <taxon>Alphaproteobacteria</taxon>
        <taxon>Rhodobacterales</taxon>
        <taxon>Roseobacteraceae</taxon>
        <taxon>Tropicimonas</taxon>
    </lineage>
</organism>
<feature type="domain" description="4Fe-4S ferredoxin-type" evidence="8">
    <location>
        <begin position="973"/>
        <end position="1003"/>
    </location>
</feature>
<dbReference type="GO" id="GO:0030976">
    <property type="term" value="F:thiamine pyrophosphate binding"/>
    <property type="evidence" value="ECO:0007669"/>
    <property type="project" value="InterPro"/>
</dbReference>
<dbReference type="GO" id="GO:0044281">
    <property type="term" value="P:small molecule metabolic process"/>
    <property type="evidence" value="ECO:0007669"/>
    <property type="project" value="UniProtKB-ARBA"/>
</dbReference>
<dbReference type="Pfam" id="PF02775">
    <property type="entry name" value="TPP_enzyme_C"/>
    <property type="match status" value="1"/>
</dbReference>
<evidence type="ECO:0000256" key="2">
    <source>
        <dbReference type="ARBA" id="ARBA00022485"/>
    </source>
</evidence>
<dbReference type="InterPro" id="IPR009014">
    <property type="entry name" value="Transketo_C/PFOR_II"/>
</dbReference>
<gene>
    <name evidence="9" type="ORF">SAMN04488094_106139</name>
</gene>
<dbReference type="GO" id="GO:0051539">
    <property type="term" value="F:4 iron, 4 sulfur cluster binding"/>
    <property type="evidence" value="ECO:0007669"/>
    <property type="project" value="UniProtKB-KW"/>
</dbReference>
<dbReference type="CDD" id="cd07034">
    <property type="entry name" value="TPP_PYR_PFOR_IOR-alpha_like"/>
    <property type="match status" value="1"/>
</dbReference>
<evidence type="ECO:0000256" key="6">
    <source>
        <dbReference type="ARBA" id="ARBA00023004"/>
    </source>
</evidence>
<evidence type="ECO:0000256" key="5">
    <source>
        <dbReference type="ARBA" id="ARBA00023002"/>
    </source>
</evidence>
<keyword evidence="7" id="KW-0411">Iron-sulfur</keyword>
<dbReference type="InterPro" id="IPR011766">
    <property type="entry name" value="TPP_enzyme_TPP-bd"/>
</dbReference>
<dbReference type="GO" id="GO:0016903">
    <property type="term" value="F:oxidoreductase activity, acting on the aldehyde or oxo group of donors"/>
    <property type="evidence" value="ECO:0007669"/>
    <property type="project" value="InterPro"/>
</dbReference>
<protein>
    <submittedName>
        <fullName evidence="9">Pyruvate-ferredoxin/flavodoxin oxidoreductase</fullName>
    </submittedName>
</protein>
<dbReference type="SUPFAM" id="SSF54862">
    <property type="entry name" value="4Fe-4S ferredoxins"/>
    <property type="match status" value="1"/>
</dbReference>
<dbReference type="OrthoDB" id="9794954at2"/>
<evidence type="ECO:0000259" key="8">
    <source>
        <dbReference type="PROSITE" id="PS51379"/>
    </source>
</evidence>
<dbReference type="Pfam" id="PF17147">
    <property type="entry name" value="PFOR_II"/>
    <property type="match status" value="1"/>
</dbReference>
<dbReference type="PANTHER" id="PTHR32154">
    <property type="entry name" value="PYRUVATE-FLAVODOXIN OXIDOREDUCTASE-RELATED"/>
    <property type="match status" value="1"/>
</dbReference>
<evidence type="ECO:0000313" key="9">
    <source>
        <dbReference type="EMBL" id="SFC58090.1"/>
    </source>
</evidence>
<keyword evidence="6" id="KW-0408">Iron</keyword>
<dbReference type="SUPFAM" id="SSF53323">
    <property type="entry name" value="Pyruvate-ferredoxin oxidoreductase, PFOR, domain III"/>
    <property type="match status" value="1"/>
</dbReference>